<keyword evidence="11" id="KW-1133">Transmembrane helix</keyword>
<evidence type="ECO:0000313" key="13">
    <source>
        <dbReference type="EMBL" id="AKG35790.1"/>
    </source>
</evidence>
<evidence type="ECO:0000259" key="12">
    <source>
        <dbReference type="Pfam" id="PF00535"/>
    </source>
</evidence>
<evidence type="ECO:0000256" key="9">
    <source>
        <dbReference type="ARBA" id="ARBA00038120"/>
    </source>
</evidence>
<sequence>MDSQMFAGPEETEEILFSVLIPAHNEEKYIPKCLDSIAAASQNCPGRVEVIVVLNRCTDKTEEIARSYNCVIVHDDRKNLSQIRNSGAAAARGEIIVTIDADSRMTANMFSEIERHLSGGKYIGGGTSGRFERMSLGIAVSALALLVPMAIKYGAISVGIFWCRKSDFDAIGGFNEEMLMSEDADFAWRLKAHGKRSGKKYGMLTKAYMITSCRKFDQEGDWYLIKHPGLILAYLKGTDHRHADKAYYENQGR</sequence>
<dbReference type="Gene3D" id="3.90.550.10">
    <property type="entry name" value="Spore Coat Polysaccharide Biosynthesis Protein SpsA, Chain A"/>
    <property type="match status" value="1"/>
</dbReference>
<keyword evidence="3" id="KW-0328">Glycosyltransferase</keyword>
<dbReference type="SUPFAM" id="SSF53448">
    <property type="entry name" value="Nucleotide-diphospho-sugar transferases"/>
    <property type="match status" value="1"/>
</dbReference>
<dbReference type="InterPro" id="IPR029044">
    <property type="entry name" value="Nucleotide-diphossugar_trans"/>
</dbReference>
<evidence type="ECO:0000256" key="5">
    <source>
        <dbReference type="ARBA" id="ARBA00022746"/>
    </source>
</evidence>
<comment type="similarity">
    <text evidence="9">Belongs to the glycosyltransferase 2 family. CrtQ subfamily.</text>
</comment>
<dbReference type="GO" id="GO:0005886">
    <property type="term" value="C:plasma membrane"/>
    <property type="evidence" value="ECO:0007669"/>
    <property type="project" value="UniProtKB-SubCell"/>
</dbReference>
<evidence type="ECO:0000256" key="7">
    <source>
        <dbReference type="ARBA" id="ARBA00037281"/>
    </source>
</evidence>
<dbReference type="Pfam" id="PF00535">
    <property type="entry name" value="Glycos_transf_2"/>
    <property type="match status" value="1"/>
</dbReference>
<evidence type="ECO:0000256" key="10">
    <source>
        <dbReference type="ARBA" id="ARBA00040345"/>
    </source>
</evidence>
<dbReference type="AlphaFoldDB" id="A0A0F7FBX3"/>
<keyword evidence="6 11" id="KW-0472">Membrane</keyword>
<dbReference type="PANTHER" id="PTHR43646:SF2">
    <property type="entry name" value="GLYCOSYLTRANSFERASE 2-LIKE DOMAIN-CONTAINING PROTEIN"/>
    <property type="match status" value="1"/>
</dbReference>
<comment type="function">
    <text evidence="7">Catalyzes the glycosylation of 4,4'-diaponeurosporenoate, i.e. the esterification of glucose at the C1'' position with the carboxyl group of 4,4'-diaponeurosporenic acid, to form glycosyl-4,4'-diaponeurosporenoate. This is a step in the biosynthesis of staphyloxanthin, an orange pigment present in most staphylococci strains.</text>
</comment>
<name>A0A0F7FBX3_PAEDU</name>
<proteinExistence type="inferred from homology"/>
<comment type="pathway">
    <text evidence="8">Carotenoid biosynthesis; staphyloxanthin biosynthesis; staphyloxanthin from farnesyl diphosphate: step 4/5.</text>
</comment>
<protein>
    <recommendedName>
        <fullName evidence="10">4,4'-diaponeurosporenoate glycosyltransferase</fullName>
    </recommendedName>
</protein>
<dbReference type="Proteomes" id="UP000034189">
    <property type="component" value="Chromosome"/>
</dbReference>
<evidence type="ECO:0000256" key="3">
    <source>
        <dbReference type="ARBA" id="ARBA00022676"/>
    </source>
</evidence>
<feature type="domain" description="Glycosyltransferase 2-like" evidence="12">
    <location>
        <begin position="18"/>
        <end position="119"/>
    </location>
</feature>
<organism evidence="13 14">
    <name type="scientific">Paenibacillus durus ATCC 35681</name>
    <dbReference type="NCBI Taxonomy" id="1333534"/>
    <lineage>
        <taxon>Bacteria</taxon>
        <taxon>Bacillati</taxon>
        <taxon>Bacillota</taxon>
        <taxon>Bacilli</taxon>
        <taxon>Bacillales</taxon>
        <taxon>Paenibacillaceae</taxon>
        <taxon>Paenibacillus</taxon>
    </lineage>
</organism>
<evidence type="ECO:0000256" key="4">
    <source>
        <dbReference type="ARBA" id="ARBA00022679"/>
    </source>
</evidence>
<dbReference type="GO" id="GO:0016757">
    <property type="term" value="F:glycosyltransferase activity"/>
    <property type="evidence" value="ECO:0007669"/>
    <property type="project" value="UniProtKB-KW"/>
</dbReference>
<accession>A0A0F7FBX3</accession>
<evidence type="ECO:0000256" key="11">
    <source>
        <dbReference type="SAM" id="Phobius"/>
    </source>
</evidence>
<dbReference type="InterPro" id="IPR001173">
    <property type="entry name" value="Glyco_trans_2-like"/>
</dbReference>
<comment type="subcellular location">
    <subcellularLocation>
        <location evidence="1">Cell membrane</location>
    </subcellularLocation>
</comment>
<gene>
    <name evidence="13" type="ORF">VK70_15405</name>
</gene>
<evidence type="ECO:0000256" key="6">
    <source>
        <dbReference type="ARBA" id="ARBA00023136"/>
    </source>
</evidence>
<evidence type="ECO:0000313" key="14">
    <source>
        <dbReference type="Proteomes" id="UP000034189"/>
    </source>
</evidence>
<keyword evidence="4 13" id="KW-0808">Transferase</keyword>
<dbReference type="OrthoDB" id="396512at2"/>
<reference evidence="13 14" key="2">
    <citation type="journal article" date="2016" name="Genome Announc.">
        <title>Genome Sequence of a Gram-Positive Diazotroph, Paenibacillus durus Type Strain ATCC 35681.</title>
        <authorList>
            <person name="Halim M.A."/>
            <person name="Rahman A.Y."/>
            <person name="Sim K.S."/>
            <person name="Yam H.C."/>
            <person name="Rahim A.A."/>
            <person name="Ghazali A.H."/>
            <person name="Najimudin N."/>
        </authorList>
    </citation>
    <scope>NUCLEOTIDE SEQUENCE [LARGE SCALE GENOMIC DNA]</scope>
    <source>
        <strain evidence="13 14">ATCC 35681</strain>
    </source>
</reference>
<evidence type="ECO:0000256" key="1">
    <source>
        <dbReference type="ARBA" id="ARBA00004236"/>
    </source>
</evidence>
<keyword evidence="11" id="KW-0812">Transmembrane</keyword>
<keyword evidence="5" id="KW-0125">Carotenoid biosynthesis</keyword>
<dbReference type="PANTHER" id="PTHR43646">
    <property type="entry name" value="GLYCOSYLTRANSFERASE"/>
    <property type="match status" value="1"/>
</dbReference>
<keyword evidence="2" id="KW-1003">Cell membrane</keyword>
<evidence type="ECO:0000256" key="2">
    <source>
        <dbReference type="ARBA" id="ARBA00022475"/>
    </source>
</evidence>
<feature type="transmembrane region" description="Helical" evidence="11">
    <location>
        <begin position="136"/>
        <end position="162"/>
    </location>
</feature>
<dbReference type="PATRIC" id="fig|1333534.5.peg.3391"/>
<reference evidence="13 14" key="1">
    <citation type="submission" date="2015-03" db="EMBL/GenBank/DDBJ databases">
        <authorList>
            <person name="Abdul Halim M."/>
        </authorList>
    </citation>
    <scope>NUCLEOTIDE SEQUENCE [LARGE SCALE GENOMIC DNA]</scope>
    <source>
        <strain evidence="13 14">ATCC 35681</strain>
    </source>
</reference>
<evidence type="ECO:0000256" key="8">
    <source>
        <dbReference type="ARBA" id="ARBA00037904"/>
    </source>
</evidence>
<dbReference type="GO" id="GO:0016117">
    <property type="term" value="P:carotenoid biosynthetic process"/>
    <property type="evidence" value="ECO:0007669"/>
    <property type="project" value="UniProtKB-KW"/>
</dbReference>
<dbReference type="EMBL" id="CP011114">
    <property type="protein sequence ID" value="AKG35790.1"/>
    <property type="molecule type" value="Genomic_DNA"/>
</dbReference>
<dbReference type="HOGENOM" id="CLU_025996_17_4_9"/>